<sequence>MRRREFTRLAAALASLFAAPFGATAVSQRALATDDHPLAKVTRLRVGTWQTADLRRANRIARAAGVALPWPEPPDDDSNYWAEIIEDGDRHFYRVGDTTVEISKLEYERVLSNPNLYYFSRALKVHYRLTRARDGIVESLPT</sequence>
<reference evidence="2 3" key="1">
    <citation type="submission" date="2019-03" db="EMBL/GenBank/DDBJ databases">
        <title>Metabolic reconstructions from genomes of highly enriched 'Candidatus Accumulibacter' and 'Candidatus Competibacter' bioreactor populations.</title>
        <authorList>
            <person name="Annavajhala M.K."/>
            <person name="Welles L."/>
            <person name="Abbas B."/>
            <person name="Sorokin D."/>
            <person name="Park H."/>
            <person name="Van Loosdrecht M."/>
            <person name="Chandran K."/>
        </authorList>
    </citation>
    <scope>NUCLEOTIDE SEQUENCE [LARGE SCALE GENOMIC DNA]</scope>
    <source>
        <strain evidence="2 3">SBR_S</strain>
    </source>
</reference>
<proteinExistence type="predicted"/>
<dbReference type="EMBL" id="SPMY01000001">
    <property type="protein sequence ID" value="NMQ26335.1"/>
    <property type="molecule type" value="Genomic_DNA"/>
</dbReference>
<keyword evidence="1" id="KW-0732">Signal</keyword>
<dbReference type="Proteomes" id="UP000749010">
    <property type="component" value="Unassembled WGS sequence"/>
</dbReference>
<evidence type="ECO:0000313" key="2">
    <source>
        <dbReference type="EMBL" id="NMQ26335.1"/>
    </source>
</evidence>
<organism evidence="2 3">
    <name type="scientific">Candidatus Accumulibacter phosphatis</name>
    <dbReference type="NCBI Taxonomy" id="327160"/>
    <lineage>
        <taxon>Bacteria</taxon>
        <taxon>Pseudomonadati</taxon>
        <taxon>Pseudomonadota</taxon>
        <taxon>Betaproteobacteria</taxon>
        <taxon>Candidatus Accumulibacter</taxon>
    </lineage>
</organism>
<feature type="signal peptide" evidence="1">
    <location>
        <begin position="1"/>
        <end position="25"/>
    </location>
</feature>
<comment type="caution">
    <text evidence="2">The sequence shown here is derived from an EMBL/GenBank/DDBJ whole genome shotgun (WGS) entry which is preliminary data.</text>
</comment>
<accession>A0ABX1TUB8</accession>
<protein>
    <submittedName>
        <fullName evidence="2">Uncharacterized protein</fullName>
    </submittedName>
</protein>
<feature type="chain" id="PRO_5046678854" evidence="1">
    <location>
        <begin position="26"/>
        <end position="142"/>
    </location>
</feature>
<evidence type="ECO:0000313" key="3">
    <source>
        <dbReference type="Proteomes" id="UP000749010"/>
    </source>
</evidence>
<gene>
    <name evidence="2" type="ORF">E4Q23_00265</name>
</gene>
<evidence type="ECO:0000256" key="1">
    <source>
        <dbReference type="SAM" id="SignalP"/>
    </source>
</evidence>
<keyword evidence="3" id="KW-1185">Reference proteome</keyword>
<dbReference type="RefSeq" id="WP_169064785.1">
    <property type="nucleotide sequence ID" value="NZ_SPMY01000001.1"/>
</dbReference>
<name>A0ABX1TUB8_9PROT</name>